<gene>
    <name evidence="1" type="ORF">ACFPOH_08965</name>
</gene>
<evidence type="ECO:0000313" key="2">
    <source>
        <dbReference type="Proteomes" id="UP001595978"/>
    </source>
</evidence>
<name>A0ABW0RD00_9BACL</name>
<comment type="caution">
    <text evidence="1">The sequence shown here is derived from an EMBL/GenBank/DDBJ whole genome shotgun (WGS) entry which is preliminary data.</text>
</comment>
<dbReference type="RefSeq" id="WP_390309439.1">
    <property type="nucleotide sequence ID" value="NZ_JBHSNQ010000076.1"/>
</dbReference>
<sequence length="70" mass="7992">MKLAHQEGVQDLTLTNNGRLIGENHCSNDVFGVNLSMLLSFVLDLDGLLPPNHYKGFFCVWIIFQKIRFI</sequence>
<reference evidence="2" key="1">
    <citation type="journal article" date="2019" name="Int. J. Syst. Evol. Microbiol.">
        <title>The Global Catalogue of Microorganisms (GCM) 10K type strain sequencing project: providing services to taxonomists for standard genome sequencing and annotation.</title>
        <authorList>
            <consortium name="The Broad Institute Genomics Platform"/>
            <consortium name="The Broad Institute Genome Sequencing Center for Infectious Disease"/>
            <person name="Wu L."/>
            <person name="Ma J."/>
        </authorList>
    </citation>
    <scope>NUCLEOTIDE SEQUENCE [LARGE SCALE GENOMIC DNA]</scope>
    <source>
        <strain evidence="2">CCUG 56331</strain>
    </source>
</reference>
<dbReference type="EMBL" id="JBHSNQ010000076">
    <property type="protein sequence ID" value="MFC5541892.1"/>
    <property type="molecule type" value="Genomic_DNA"/>
</dbReference>
<dbReference type="Proteomes" id="UP001595978">
    <property type="component" value="Unassembled WGS sequence"/>
</dbReference>
<keyword evidence="2" id="KW-1185">Reference proteome</keyword>
<proteinExistence type="predicted"/>
<evidence type="ECO:0000313" key="1">
    <source>
        <dbReference type="EMBL" id="MFC5541892.1"/>
    </source>
</evidence>
<organism evidence="1 2">
    <name type="scientific">Ureibacillus suwonensis</name>
    <dbReference type="NCBI Taxonomy" id="313007"/>
    <lineage>
        <taxon>Bacteria</taxon>
        <taxon>Bacillati</taxon>
        <taxon>Bacillota</taxon>
        <taxon>Bacilli</taxon>
        <taxon>Bacillales</taxon>
        <taxon>Caryophanaceae</taxon>
        <taxon>Ureibacillus</taxon>
    </lineage>
</organism>
<protein>
    <submittedName>
        <fullName evidence="1">Uncharacterized protein</fullName>
    </submittedName>
</protein>
<accession>A0ABW0RD00</accession>